<dbReference type="Pfam" id="PF13412">
    <property type="entry name" value="HTH_24"/>
    <property type="match status" value="1"/>
</dbReference>
<organism evidence="1">
    <name type="scientific">Strongyloides stercoralis</name>
    <name type="common">Threadworm</name>
    <dbReference type="NCBI Taxonomy" id="6248"/>
    <lineage>
        <taxon>Eukaryota</taxon>
        <taxon>Metazoa</taxon>
        <taxon>Ecdysozoa</taxon>
        <taxon>Nematoda</taxon>
        <taxon>Chromadorea</taxon>
        <taxon>Rhabditida</taxon>
        <taxon>Tylenchina</taxon>
        <taxon>Panagrolaimomorpha</taxon>
        <taxon>Strongyloidoidea</taxon>
        <taxon>Strongyloididae</taxon>
        <taxon>Strongyloides</taxon>
    </lineage>
</organism>
<dbReference type="Gene3D" id="1.10.10.10">
    <property type="entry name" value="Winged helix-like DNA-binding domain superfamily/Winged helix DNA-binding domain"/>
    <property type="match status" value="1"/>
</dbReference>
<dbReference type="STRING" id="6248.A0A0K0EA70"/>
<dbReference type="AlphaFoldDB" id="A0A0K0EA70"/>
<protein>
    <submittedName>
        <fullName evidence="1">Transposable element tc3 transposase</fullName>
    </submittedName>
</protein>
<dbReference type="PANTHER" id="PTHR47326:SF1">
    <property type="entry name" value="HTH PSQ-TYPE DOMAIN-CONTAINING PROTEIN"/>
    <property type="match status" value="1"/>
</dbReference>
<dbReference type="InterPro" id="IPR036397">
    <property type="entry name" value="RNaseH_sf"/>
</dbReference>
<evidence type="ECO:0000313" key="1">
    <source>
        <dbReference type="WBParaSite" id="SSTP_0000639800.1"/>
    </source>
</evidence>
<sequence length="376" mass="44404">MNTYYFKLFVLIVCVIKWIYPYSNKLMYDAVCISRKYNSDAIAAREIKIQSLFVYNEQIDLDYRVTKRWKDNLLFLGCFKGQPKSGRPENANKVEIIERIIEILNDNSRTSIRRLSKLTGVSKSTIQRLLHKNNYKTYKPIHTNKQYPNDMLKRKQFCTWLQEQKSNNFHRSIYYSDEAVFHINGCVNKHNNFIWTTENPNVIEEKSNNPKRLIVWVLIGYEGIVKYKIFESTVTTEVYKDIVENNITPFFTKRRNTELIFQQDGAPAHFASKIKDVLNNDLKNRWIGRGSNLIEGQPRSPDLTLCDYFLWGYLKDKVYSHNIANLENLKNAIIEELTNIPLQMIKKAVDNIVKRCKICIEYNGDHFEMFLDKECN</sequence>
<reference evidence="1" key="1">
    <citation type="submission" date="2015-08" db="UniProtKB">
        <authorList>
            <consortium name="WormBaseParasite"/>
        </authorList>
    </citation>
    <scope>IDENTIFICATION</scope>
</reference>
<accession>A0A0K0EA70</accession>
<dbReference type="PANTHER" id="PTHR47326">
    <property type="entry name" value="TRANSPOSABLE ELEMENT TC3 TRANSPOSASE-LIKE PROTEIN"/>
    <property type="match status" value="1"/>
</dbReference>
<dbReference type="Gene3D" id="3.30.420.10">
    <property type="entry name" value="Ribonuclease H-like superfamily/Ribonuclease H"/>
    <property type="match status" value="1"/>
</dbReference>
<proteinExistence type="predicted"/>
<dbReference type="InterPro" id="IPR036388">
    <property type="entry name" value="WH-like_DNA-bd_sf"/>
</dbReference>
<name>A0A0K0EA70_STRER</name>
<dbReference type="GO" id="GO:0003676">
    <property type="term" value="F:nucleic acid binding"/>
    <property type="evidence" value="ECO:0007669"/>
    <property type="project" value="InterPro"/>
</dbReference>
<dbReference type="WBParaSite" id="SSTP_0000639800.1">
    <property type="protein sequence ID" value="SSTP_0000639800.1"/>
    <property type="gene ID" value="SSTP_0000639800"/>
</dbReference>